<dbReference type="SMART" id="SM01030">
    <property type="entry name" value="BHD_1"/>
    <property type="match status" value="1"/>
</dbReference>
<dbReference type="OrthoDB" id="300780at2759"/>
<dbReference type="GO" id="GO:0005737">
    <property type="term" value="C:cytoplasm"/>
    <property type="evidence" value="ECO:0007669"/>
    <property type="project" value="TreeGrafter"/>
</dbReference>
<evidence type="ECO:0008006" key="6">
    <source>
        <dbReference type="Google" id="ProtNLM"/>
    </source>
</evidence>
<reference evidence="4" key="1">
    <citation type="submission" date="2021-11" db="EMBL/GenBank/DDBJ databases">
        <authorList>
            <consortium name="Genoscope - CEA"/>
            <person name="William W."/>
        </authorList>
    </citation>
    <scope>NUCLEOTIDE SEQUENCE</scope>
</reference>
<evidence type="ECO:0000259" key="2">
    <source>
        <dbReference type="SMART" id="SM01030"/>
    </source>
</evidence>
<keyword evidence="5" id="KW-1185">Reference proteome</keyword>
<organism evidence="4 5">
    <name type="scientific">Pelagomonas calceolata</name>
    <dbReference type="NCBI Taxonomy" id="35677"/>
    <lineage>
        <taxon>Eukaryota</taxon>
        <taxon>Sar</taxon>
        <taxon>Stramenopiles</taxon>
        <taxon>Ochrophyta</taxon>
        <taxon>Pelagophyceae</taxon>
        <taxon>Pelagomonadales</taxon>
        <taxon>Pelagomonadaceae</taxon>
        <taxon>Pelagomonas</taxon>
    </lineage>
</organism>
<comment type="caution">
    <text evidence="4">The sequence shown here is derived from an EMBL/GenBank/DDBJ whole genome shotgun (WGS) entry which is preliminary data.</text>
</comment>
<evidence type="ECO:0000256" key="1">
    <source>
        <dbReference type="SAM" id="MobiDB-lite"/>
    </source>
</evidence>
<accession>A0A8J2WTR1</accession>
<dbReference type="InterPro" id="IPR018326">
    <property type="entry name" value="Rad4_beta-hairpin_dom1"/>
</dbReference>
<sequence length="532" mass="57996">MEQASSSDDEDNVNWAAGDAAGDSSDGEPVLDEEDDEAEERAPPLQEPAPPRKKKRRRSKQETEAARLKTRRRKLEHEAAVAYFLARLRLLSRWCDDPVARDAAEACVPGRAWRNMREATEGDCVGAVTAVMHACRSTLLRGLKPGTKLGLAPASLARAALATPAEKDEGAAAMLLVAALRGCGVDARLVGQLDVHTKGKARGELWCEARVGRRFVFVDAAAGTCVLSSEQLTRTRLKPRAYIMACDANGSLYDVGVNYNARGAPAFSREWLADALRDINAASSSNPWRAPAPDALPTSIGAFRTHHAFALRSQLLRRERLKGSAQPVATFRGEPVFARKDVETLRTKADWARHHRRVKDGQQPRGALGGSQEDADPIVQAGNVALDVAEGRAVGLYGEDQTEPLVQASIDEGFPTNEQGDVEILNGDARRVPPGATWVKGHDASKACASLSVECAPVLVGFDRRRGCTRPRKDGVLVRDEDADKVVEELRRVRAVAKRKSISQKRSKVHQRWAVLARGLLSRDVLRERYGA</sequence>
<dbReference type="InterPro" id="IPR042488">
    <property type="entry name" value="Rad4_BHD3_sf"/>
</dbReference>
<dbReference type="GO" id="GO:0000111">
    <property type="term" value="C:nucleotide-excision repair factor 2 complex"/>
    <property type="evidence" value="ECO:0007669"/>
    <property type="project" value="TreeGrafter"/>
</dbReference>
<feature type="region of interest" description="Disordered" evidence="1">
    <location>
        <begin position="1"/>
        <end position="72"/>
    </location>
</feature>
<dbReference type="Proteomes" id="UP000789595">
    <property type="component" value="Unassembled WGS sequence"/>
</dbReference>
<dbReference type="PANTHER" id="PTHR12135:SF0">
    <property type="entry name" value="DNA REPAIR PROTEIN COMPLEMENTING XP-C CELLS"/>
    <property type="match status" value="1"/>
</dbReference>
<dbReference type="AlphaFoldDB" id="A0A8J2WTR1"/>
<dbReference type="Gene3D" id="3.30.70.2460">
    <property type="entry name" value="Rad4, beta-hairpin domain BHD3"/>
    <property type="match status" value="1"/>
</dbReference>
<name>A0A8J2WTR1_9STRA</name>
<dbReference type="InterPro" id="IPR004583">
    <property type="entry name" value="DNA_repair_Rad4"/>
</dbReference>
<evidence type="ECO:0000313" key="5">
    <source>
        <dbReference type="Proteomes" id="UP000789595"/>
    </source>
</evidence>
<dbReference type="SMART" id="SM01032">
    <property type="entry name" value="BHD_3"/>
    <property type="match status" value="1"/>
</dbReference>
<evidence type="ECO:0000259" key="3">
    <source>
        <dbReference type="SMART" id="SM01032"/>
    </source>
</evidence>
<feature type="region of interest" description="Disordered" evidence="1">
    <location>
        <begin position="353"/>
        <end position="375"/>
    </location>
</feature>
<gene>
    <name evidence="4" type="ORF">PECAL_2P09560</name>
</gene>
<proteinExistence type="predicted"/>
<dbReference type="Gene3D" id="3.90.260.10">
    <property type="entry name" value="Transglutaminase-like"/>
    <property type="match status" value="1"/>
</dbReference>
<dbReference type="GO" id="GO:0071942">
    <property type="term" value="C:XPC complex"/>
    <property type="evidence" value="ECO:0007669"/>
    <property type="project" value="TreeGrafter"/>
</dbReference>
<dbReference type="GO" id="GO:0003684">
    <property type="term" value="F:damaged DNA binding"/>
    <property type="evidence" value="ECO:0007669"/>
    <property type="project" value="InterPro"/>
</dbReference>
<feature type="domain" description="Rad4 beta-hairpin" evidence="3">
    <location>
        <begin position="414"/>
        <end position="490"/>
    </location>
</feature>
<dbReference type="GO" id="GO:0003697">
    <property type="term" value="F:single-stranded DNA binding"/>
    <property type="evidence" value="ECO:0007669"/>
    <property type="project" value="TreeGrafter"/>
</dbReference>
<dbReference type="Pfam" id="PF10403">
    <property type="entry name" value="BHD_1"/>
    <property type="match status" value="1"/>
</dbReference>
<dbReference type="InterPro" id="IPR018328">
    <property type="entry name" value="Rad4_beta-hairpin_dom3"/>
</dbReference>
<feature type="compositionally biased region" description="Acidic residues" evidence="1">
    <location>
        <begin position="25"/>
        <end position="39"/>
    </location>
</feature>
<dbReference type="GO" id="GO:0006298">
    <property type="term" value="P:mismatch repair"/>
    <property type="evidence" value="ECO:0007669"/>
    <property type="project" value="TreeGrafter"/>
</dbReference>
<dbReference type="EMBL" id="CAKKNE010000002">
    <property type="protein sequence ID" value="CAH0367912.1"/>
    <property type="molecule type" value="Genomic_DNA"/>
</dbReference>
<evidence type="ECO:0000313" key="4">
    <source>
        <dbReference type="EMBL" id="CAH0367912.1"/>
    </source>
</evidence>
<dbReference type="Pfam" id="PF10405">
    <property type="entry name" value="BHD_3"/>
    <property type="match status" value="1"/>
</dbReference>
<dbReference type="InterPro" id="IPR036985">
    <property type="entry name" value="Transglutaminase-like_sf"/>
</dbReference>
<dbReference type="GO" id="GO:0006289">
    <property type="term" value="P:nucleotide-excision repair"/>
    <property type="evidence" value="ECO:0007669"/>
    <property type="project" value="InterPro"/>
</dbReference>
<feature type="domain" description="Rad4 beta-hairpin" evidence="2">
    <location>
        <begin position="292"/>
        <end position="343"/>
    </location>
</feature>
<dbReference type="PANTHER" id="PTHR12135">
    <property type="entry name" value="DNA REPAIR PROTEIN XP-C / RAD4"/>
    <property type="match status" value="1"/>
</dbReference>
<protein>
    <recommendedName>
        <fullName evidence="6">Transglutaminase-like domain-containing protein</fullName>
    </recommendedName>
</protein>
<dbReference type="Gene3D" id="2.20.20.110">
    <property type="entry name" value="Rad4, beta-hairpin domain BHD1"/>
    <property type="match status" value="1"/>
</dbReference>